<dbReference type="Pfam" id="PF23193">
    <property type="entry name" value="NOMO_3rd"/>
    <property type="match status" value="1"/>
</dbReference>
<dbReference type="SUPFAM" id="SSF49464">
    <property type="entry name" value="Carboxypeptidase regulatory domain-like"/>
    <property type="match status" value="1"/>
</dbReference>
<dbReference type="InterPro" id="IPR056319">
    <property type="entry name" value="NOMO_7th"/>
</dbReference>
<dbReference type="OrthoDB" id="10263633at2759"/>
<dbReference type="InterPro" id="IPR008969">
    <property type="entry name" value="CarboxyPept-like_regulatory"/>
</dbReference>
<keyword evidence="5" id="KW-1133">Transmembrane helix</keyword>
<dbReference type="EMBL" id="OOIL02001273">
    <property type="protein sequence ID" value="VFQ73857.1"/>
    <property type="molecule type" value="Genomic_DNA"/>
</dbReference>
<dbReference type="AlphaFoldDB" id="A0A484LBQ6"/>
<organism evidence="16 17">
    <name type="scientific">Cuscuta campestris</name>
    <dbReference type="NCBI Taxonomy" id="132261"/>
    <lineage>
        <taxon>Eukaryota</taxon>
        <taxon>Viridiplantae</taxon>
        <taxon>Streptophyta</taxon>
        <taxon>Embryophyta</taxon>
        <taxon>Tracheophyta</taxon>
        <taxon>Spermatophyta</taxon>
        <taxon>Magnoliopsida</taxon>
        <taxon>eudicotyledons</taxon>
        <taxon>Gunneridae</taxon>
        <taxon>Pentapetalae</taxon>
        <taxon>asterids</taxon>
        <taxon>lamiids</taxon>
        <taxon>Solanales</taxon>
        <taxon>Convolvulaceae</taxon>
        <taxon>Cuscuteae</taxon>
        <taxon>Cuscuta</taxon>
        <taxon>Cuscuta subgen. Grammica</taxon>
        <taxon>Cuscuta sect. Cleistogrammica</taxon>
    </lineage>
</organism>
<evidence type="ECO:0000259" key="9">
    <source>
        <dbReference type="Pfam" id="PF22902"/>
    </source>
</evidence>
<feature type="signal peptide" evidence="7">
    <location>
        <begin position="1"/>
        <end position="24"/>
    </location>
</feature>
<dbReference type="GO" id="GO:0005789">
    <property type="term" value="C:endoplasmic reticulum membrane"/>
    <property type="evidence" value="ECO:0007669"/>
    <property type="project" value="UniProtKB-SubCell"/>
</dbReference>
<evidence type="ECO:0000256" key="1">
    <source>
        <dbReference type="ARBA" id="ARBA00004115"/>
    </source>
</evidence>
<feature type="domain" description="NOMO-like N-terminal beta-sandwich" evidence="8">
    <location>
        <begin position="46"/>
        <end position="124"/>
    </location>
</feature>
<evidence type="ECO:0000259" key="8">
    <source>
        <dbReference type="Pfam" id="PF22898"/>
    </source>
</evidence>
<sequence length="1205" mass="132492">MAATGYALLSAALALFICLPSITAADLIQGCGGFVEASRALIKSRKESDGKLDYSHISVELRTLDGLVKDRTQCAPNGYYFIPVYDKGSFILKARGPEGWSWDPKQVRVLVDHTGCNANEDINFQFTGFTVSGRIVGGVGGDSCTQKYGGPPNVKVELLSPGDGVISSVLTTSSGTYSFTNVIPGKYKLQASRHDLNIQVRGAAEVDLNFENAMVDDFFFVPGYDIRGSVLAQGNPILGVHIYLHSDDVSMVDCHDDLGNRPRDPAQGAALCHAATDTDGTFTFKSVPCGLYKLIPFYKGENTIFDVSPSSLLVSVNHDHTIVPQKFQVTGFSAGGRVVDANGEGVVGVKVIVDGHERSITDNEGYYKLDQVTSKRYNLEAKKEHYRFNKLNDFLVLPNMASIADINSLSYDVCGSVRTLNSNYAAKVTLTHGPENMKPQVKKTDQSGNFCFEVTPGEYRLSAIAATPENFPDLLFSPPHVDISVRKPVLNIEFKQVQVSIAGSVVCKEKCGSSVSLTLVHLEGKHKDQRKLTHLTNDSNEFIFSNVLPGKYRVEVKNPLVALSGEDRWCWDESFTNINVGTNDVKGLSFVQKGYWVNIISSHEVDAFLTQDSSVVNFKIKKGSQHLCVESPGVHELNFHKSCISFRSSSLIIDTSDPLPISLKGEKYLLKGHLHVDPSSPSGSQNMPQNIQVDVLDTEGSVIGRIAAIPSHNDINQSVTVYEYSTWAIPGDKFIFVPQDSRGDGEKKILFYPRQQHVSLMQEDCPPVIPPFYGRIGLYIEGSVSPPLSDINIKIIAAGESHSAPLKQGDVAAEVSTGVDGFYVAGPLYDDVNYHVEASKSGYHIKPVGPHSFSCQKLGQIYVRIYSNEDIREPFPSALLSLSGEDGYRNNSVTGVGGTFIFDNLFPGSFYLRPLLKEYAFSPPAQAIELVSGESKEIIFHATRVAYSAMGVVTVLSGQPKEGVSIEARADSEGFYEETLTDSTGNYRLRGLLPDTTYEIRVLRRVGYGNHLIERASPESITIKVGTDDYRGLDFVVFEEPEMTMVSCHVVGHKMKDFQPEIQVEVKSATHPMKIESVFPLPLSNFFTLKDLPKGKHLLQLRSATLLGTHRFESEVIEVDLEKNRQIHVGPLRYRIEEDHQKQELTPVHAYPLIVGVSVILLFISMPRLKDLYQAIAAMVMSAASGSGSNVRKDARKTSARKKTY</sequence>
<feature type="domain" description="DUF7152" evidence="15">
    <location>
        <begin position="1042"/>
        <end position="1141"/>
    </location>
</feature>
<dbReference type="PANTHER" id="PTHR23303:SF14">
    <property type="entry name" value="BOS COMPLEX SUBUNIT NOMO1-RELATED"/>
    <property type="match status" value="1"/>
</dbReference>
<evidence type="ECO:0000256" key="5">
    <source>
        <dbReference type="ARBA" id="ARBA00022989"/>
    </source>
</evidence>
<evidence type="ECO:0008006" key="18">
    <source>
        <dbReference type="Google" id="ProtNLM"/>
    </source>
</evidence>
<dbReference type="InterPro" id="IPR055576">
    <property type="entry name" value="DUF7152"/>
</dbReference>
<dbReference type="Pfam" id="PF22902">
    <property type="entry name" value="NOMO1-like_9th"/>
    <property type="match status" value="1"/>
</dbReference>
<dbReference type="Pfam" id="PF22904">
    <property type="entry name" value="NOMO1-like_2nd"/>
    <property type="match status" value="1"/>
</dbReference>
<feature type="domain" description="NOMO fifth transthyretin-like" evidence="13">
    <location>
        <begin position="412"/>
        <end position="494"/>
    </location>
</feature>
<accession>A0A484LBQ6</accession>
<evidence type="ECO:0000256" key="4">
    <source>
        <dbReference type="ARBA" id="ARBA00022824"/>
    </source>
</evidence>
<evidence type="ECO:0000259" key="14">
    <source>
        <dbReference type="Pfam" id="PF23660"/>
    </source>
</evidence>
<dbReference type="SUPFAM" id="SSF49478">
    <property type="entry name" value="Cna protein B-type domain"/>
    <property type="match status" value="2"/>
</dbReference>
<keyword evidence="6" id="KW-0472">Membrane</keyword>
<feature type="domain" description="NOMO third transthyretin-like" evidence="12">
    <location>
        <begin position="227"/>
        <end position="329"/>
    </location>
</feature>
<dbReference type="InterPro" id="IPR056187">
    <property type="entry name" value="NOMO_8th"/>
</dbReference>
<dbReference type="InterPro" id="IPR056189">
    <property type="entry name" value="NOMO_3rd"/>
</dbReference>
<evidence type="ECO:0000259" key="10">
    <source>
        <dbReference type="Pfam" id="PF22904"/>
    </source>
</evidence>
<feature type="domain" description="NOMO seventh transthyretin-like" evidence="11">
    <location>
        <begin position="596"/>
        <end position="667"/>
    </location>
</feature>
<evidence type="ECO:0000256" key="7">
    <source>
        <dbReference type="SAM" id="SignalP"/>
    </source>
</evidence>
<dbReference type="InterPro" id="IPR055074">
    <property type="entry name" value="NOMO1-3_2nd"/>
</dbReference>
<feature type="domain" description="NOMO eighth prealbumin-like" evidence="14">
    <location>
        <begin position="669"/>
        <end position="775"/>
    </location>
</feature>
<dbReference type="Pfam" id="PF23141">
    <property type="entry name" value="Ig_NOMO"/>
    <property type="match status" value="1"/>
</dbReference>
<keyword evidence="2" id="KW-0812">Transmembrane</keyword>
<proteinExistence type="predicted"/>
<evidence type="ECO:0000259" key="15">
    <source>
        <dbReference type="Pfam" id="PF23662"/>
    </source>
</evidence>
<feature type="chain" id="PRO_5019803810" description="Carbohydrate-binding-like fold protein" evidence="7">
    <location>
        <begin position="25"/>
        <end position="1205"/>
    </location>
</feature>
<evidence type="ECO:0000313" key="17">
    <source>
        <dbReference type="Proteomes" id="UP000595140"/>
    </source>
</evidence>
<protein>
    <recommendedName>
        <fullName evidence="18">Carbohydrate-binding-like fold protein</fullName>
    </recommendedName>
</protein>
<feature type="domain" description="NOMO second beta-sandwich" evidence="10">
    <location>
        <begin position="126"/>
        <end position="217"/>
    </location>
</feature>
<keyword evidence="3 7" id="KW-0732">Signal</keyword>
<evidence type="ECO:0000259" key="11">
    <source>
        <dbReference type="Pfam" id="PF23141"/>
    </source>
</evidence>
<dbReference type="PANTHER" id="PTHR23303">
    <property type="entry name" value="CARBOXYPEPTIDASE REGULATORY REGION-CONTAINING"/>
    <property type="match status" value="1"/>
</dbReference>
<dbReference type="Pfam" id="PF23660">
    <property type="entry name" value="NOMO_8th"/>
    <property type="match status" value="1"/>
</dbReference>
<keyword evidence="17" id="KW-1185">Reference proteome</keyword>
<evidence type="ECO:0000313" key="16">
    <source>
        <dbReference type="EMBL" id="VFQ73857.1"/>
    </source>
</evidence>
<feature type="domain" description="NOMO-like ninth beta-sandwich" evidence="9">
    <location>
        <begin position="777"/>
        <end position="849"/>
    </location>
</feature>
<dbReference type="InterPro" id="IPR051417">
    <property type="entry name" value="SDr/BOS_complex"/>
</dbReference>
<evidence type="ECO:0000256" key="6">
    <source>
        <dbReference type="ARBA" id="ARBA00023136"/>
    </source>
</evidence>
<dbReference type="Pfam" id="PF13620">
    <property type="entry name" value="CarboxypepD_reg"/>
    <property type="match status" value="1"/>
</dbReference>
<evidence type="ECO:0000259" key="13">
    <source>
        <dbReference type="Pfam" id="PF23194"/>
    </source>
</evidence>
<dbReference type="Pfam" id="PF23194">
    <property type="entry name" value="NOMO_5th"/>
    <property type="match status" value="1"/>
</dbReference>
<dbReference type="InterPro" id="IPR056190">
    <property type="entry name" value="NOMO_5th"/>
</dbReference>
<comment type="subcellular location">
    <subcellularLocation>
        <location evidence="1">Endoplasmic reticulum membrane</location>
        <topology evidence="1">Single-pass type I membrane protein</topology>
    </subcellularLocation>
</comment>
<evidence type="ECO:0000259" key="12">
    <source>
        <dbReference type="Pfam" id="PF23193"/>
    </source>
</evidence>
<dbReference type="Gene3D" id="2.60.40.1120">
    <property type="entry name" value="Carboxypeptidase-like, regulatory domain"/>
    <property type="match status" value="2"/>
</dbReference>
<dbReference type="Proteomes" id="UP000595140">
    <property type="component" value="Unassembled WGS sequence"/>
</dbReference>
<name>A0A484LBQ6_9ASTE</name>
<gene>
    <name evidence="16" type="ORF">CCAM_LOCUS15633</name>
</gene>
<dbReference type="Pfam" id="PF22898">
    <property type="entry name" value="NOMO1-like_1st"/>
    <property type="match status" value="1"/>
</dbReference>
<dbReference type="Pfam" id="PF23662">
    <property type="entry name" value="DUF7152"/>
    <property type="match status" value="1"/>
</dbReference>
<dbReference type="InterPro" id="IPR013783">
    <property type="entry name" value="Ig-like_fold"/>
</dbReference>
<evidence type="ECO:0000256" key="3">
    <source>
        <dbReference type="ARBA" id="ARBA00022729"/>
    </source>
</evidence>
<reference evidence="16 17" key="1">
    <citation type="submission" date="2018-04" db="EMBL/GenBank/DDBJ databases">
        <authorList>
            <person name="Vogel A."/>
        </authorList>
    </citation>
    <scope>NUCLEOTIDE SEQUENCE [LARGE SCALE GENOMIC DNA]</scope>
</reference>
<keyword evidence="4" id="KW-0256">Endoplasmic reticulum</keyword>
<dbReference type="InterPro" id="IPR055075">
    <property type="entry name" value="NOMO-like_N"/>
</dbReference>
<dbReference type="InterPro" id="IPR055073">
    <property type="entry name" value="NOMO1-like_9th"/>
</dbReference>
<dbReference type="Gene3D" id="2.60.40.10">
    <property type="entry name" value="Immunoglobulins"/>
    <property type="match status" value="1"/>
</dbReference>
<evidence type="ECO:0000256" key="2">
    <source>
        <dbReference type="ARBA" id="ARBA00022692"/>
    </source>
</evidence>